<accession>A0A142JMG7</accession>
<dbReference type="Pfam" id="PF03864">
    <property type="entry name" value="Phage_cap_E"/>
    <property type="match status" value="1"/>
</dbReference>
<evidence type="ECO:0000313" key="2">
    <source>
        <dbReference type="Proteomes" id="UP000075238"/>
    </source>
</evidence>
<organism evidence="1 2">
    <name type="scientific">Cupriavidus nantongensis</name>
    <dbReference type="NCBI Taxonomy" id="1796606"/>
    <lineage>
        <taxon>Bacteria</taxon>
        <taxon>Pseudomonadati</taxon>
        <taxon>Pseudomonadota</taxon>
        <taxon>Betaproteobacteria</taxon>
        <taxon>Burkholderiales</taxon>
        <taxon>Burkholderiaceae</taxon>
        <taxon>Cupriavidus</taxon>
    </lineage>
</organism>
<gene>
    <name evidence="1" type="ORF">A2G96_16895</name>
</gene>
<protein>
    <submittedName>
        <fullName evidence="1">Major capsid protein E</fullName>
    </submittedName>
</protein>
<dbReference type="EMBL" id="CP014844">
    <property type="protein sequence ID" value="AMR79279.1"/>
    <property type="molecule type" value="Genomic_DNA"/>
</dbReference>
<dbReference type="KEGG" id="cnan:A2G96_16895"/>
<reference evidence="1 2" key="1">
    <citation type="submission" date="2016-03" db="EMBL/GenBank/DDBJ databases">
        <title>Complete genome sequence of a novel chlorpyrifos degrading bacterium, Cupriavidus nantongensis sp. X1.</title>
        <authorList>
            <person name="Fang L."/>
        </authorList>
    </citation>
    <scope>NUCLEOTIDE SEQUENCE [LARGE SCALE GENOMIC DNA]</scope>
    <source>
        <strain evidence="1 2">X1</strain>
    </source>
</reference>
<dbReference type="OrthoDB" id="6388191at2"/>
<dbReference type="RefSeq" id="WP_062801143.1">
    <property type="nucleotide sequence ID" value="NZ_CP014844.1"/>
</dbReference>
<evidence type="ECO:0000313" key="1">
    <source>
        <dbReference type="EMBL" id="AMR79279.1"/>
    </source>
</evidence>
<proteinExistence type="predicted"/>
<dbReference type="InterPro" id="IPR005564">
    <property type="entry name" value="Major_capsid_GpE"/>
</dbReference>
<name>A0A142JMG7_9BURK</name>
<dbReference type="AlphaFoldDB" id="A0A142JMG7"/>
<dbReference type="STRING" id="1796606.A2G96_16895"/>
<keyword evidence="2" id="KW-1185">Reference proteome</keyword>
<dbReference type="Proteomes" id="UP000075238">
    <property type="component" value="Chromosome 1"/>
</dbReference>
<sequence>MASLDVFNDDAFSVMSLTRALNQVPEGQHVPMLLDGLFTEEGVTTTQIAIERENDQLALVPDTPRGAPGQVVVGNKRDVIPFQALHLPVRGVVRADEVQGIRAFGSETEVQAVQTVVNQRIAKMRRKIDATLTYHRVGAVTGKIYDADGQRVLVDLYERFGIAQQTVNFALDNAGTKVLSKITDARRKAEDALTGAGVITGWLGIVGRNFYDAFTTHASVEKAFDRWNDGQFLRDDMRAGFNFGNVVWKEFYGRVGNIDFINPDEGYLIPLGVPDMFVTNFAPGDYLDVVNTLGLPYYASQELLDHRKGVDLEAQSNPLTLNTRPRGVIKLKKS</sequence>